<keyword evidence="4" id="KW-0067">ATP-binding</keyword>
<evidence type="ECO:0000256" key="7">
    <source>
        <dbReference type="SAM" id="MobiDB-lite"/>
    </source>
</evidence>
<dbReference type="SMART" id="SM00490">
    <property type="entry name" value="HELICc"/>
    <property type="match status" value="1"/>
</dbReference>
<feature type="domain" description="Helicase C-terminal" evidence="9">
    <location>
        <begin position="303"/>
        <end position="454"/>
    </location>
</feature>
<dbReference type="PROSITE" id="PS51194">
    <property type="entry name" value="HELICASE_CTER"/>
    <property type="match status" value="1"/>
</dbReference>
<dbReference type="SUPFAM" id="SSF52540">
    <property type="entry name" value="P-loop containing nucleoside triphosphate hydrolases"/>
    <property type="match status" value="1"/>
</dbReference>
<dbReference type="Proteomes" id="UP001057738">
    <property type="component" value="Chromosome"/>
</dbReference>
<dbReference type="GeneID" id="95575357"/>
<accession>A0ABY5PXU8</accession>
<dbReference type="InterPro" id="IPR027417">
    <property type="entry name" value="P-loop_NTPase"/>
</dbReference>
<dbReference type="CDD" id="cd00268">
    <property type="entry name" value="DEADc"/>
    <property type="match status" value="1"/>
</dbReference>
<feature type="region of interest" description="Disordered" evidence="7">
    <location>
        <begin position="472"/>
        <end position="504"/>
    </location>
</feature>
<dbReference type="InterPro" id="IPR001650">
    <property type="entry name" value="Helicase_C-like"/>
</dbReference>
<sequence>MNRTRTNGRSSRTLNRARVPVFGTVSGPERGSRFGSSAPSRTGVPSRSGGYGRRPAAVQGEFALPKTITPALPAVEAFADLAMPAELLAALTAQGVTVPFPIQGATLPNTLAGRDALGRGRTGSGKTLAFGLALLARTAGQRAEPRRPLALVLVPTRELAQQVTDALTPYARAVKLRLTTVVGGMPIGRQAAALRGGAEVVVGTPGRLKDLIDRGDCRLDQVGTTVLDEADQMADMGFMPQVTALLDQVRREGQRMLFSATLDRNVDLLVRRYLTDPVVHSVDPSAGAVTTMEHHVLHVHGADKNRTTTEIAAREGRVMMFLDTKRAVDRLTQDLLNSGVRAAALHGGKSQPQRTRTLAQFKTGHVTVLVATNVAARGIHVDDLDLVVNVDPPTDPKDYLHRGGRTARAGESGSVVTLVTPDQRRDMTRLMQAAGITPRTTQVRSGEEALKRITGAQAPSGIPVVITAPAVERAKRGSASRGRRRPAATARRVSVRQSALDAAA</sequence>
<dbReference type="Pfam" id="PF00271">
    <property type="entry name" value="Helicase_C"/>
    <property type="match status" value="1"/>
</dbReference>
<dbReference type="PANTHER" id="PTHR47959:SF13">
    <property type="entry name" value="ATP-DEPENDENT RNA HELICASE RHLE"/>
    <property type="match status" value="1"/>
</dbReference>
<dbReference type="Gene3D" id="3.40.50.300">
    <property type="entry name" value="P-loop containing nucleotide triphosphate hydrolases"/>
    <property type="match status" value="2"/>
</dbReference>
<evidence type="ECO:0000313" key="11">
    <source>
        <dbReference type="EMBL" id="UUY48901.1"/>
    </source>
</evidence>
<feature type="compositionally biased region" description="Polar residues" evidence="7">
    <location>
        <begin position="34"/>
        <end position="45"/>
    </location>
</feature>
<feature type="compositionally biased region" description="Low complexity" evidence="7">
    <location>
        <begin position="487"/>
        <end position="496"/>
    </location>
</feature>
<keyword evidence="12" id="KW-1185">Reference proteome</keyword>
<dbReference type="InterPro" id="IPR014001">
    <property type="entry name" value="Helicase_ATP-bd"/>
</dbReference>
<evidence type="ECO:0000256" key="1">
    <source>
        <dbReference type="ARBA" id="ARBA00022741"/>
    </source>
</evidence>
<dbReference type="Pfam" id="PF00270">
    <property type="entry name" value="DEAD"/>
    <property type="match status" value="1"/>
</dbReference>
<dbReference type="SMART" id="SM00487">
    <property type="entry name" value="DEXDc"/>
    <property type="match status" value="1"/>
</dbReference>
<evidence type="ECO:0000259" key="10">
    <source>
        <dbReference type="PROSITE" id="PS51195"/>
    </source>
</evidence>
<evidence type="ECO:0000259" key="9">
    <source>
        <dbReference type="PROSITE" id="PS51194"/>
    </source>
</evidence>
<keyword evidence="3 11" id="KW-0347">Helicase</keyword>
<evidence type="ECO:0000259" key="8">
    <source>
        <dbReference type="PROSITE" id="PS51192"/>
    </source>
</evidence>
<dbReference type="EMBL" id="CP102514">
    <property type="protein sequence ID" value="UUY48901.1"/>
    <property type="molecule type" value="Genomic_DNA"/>
</dbReference>
<evidence type="ECO:0000256" key="3">
    <source>
        <dbReference type="ARBA" id="ARBA00022806"/>
    </source>
</evidence>
<feature type="domain" description="Helicase ATP-binding" evidence="8">
    <location>
        <begin position="107"/>
        <end position="280"/>
    </location>
</feature>
<dbReference type="PROSITE" id="PS51195">
    <property type="entry name" value="Q_MOTIF"/>
    <property type="match status" value="1"/>
</dbReference>
<keyword evidence="1" id="KW-0547">Nucleotide-binding</keyword>
<feature type="short sequence motif" description="Q motif" evidence="6">
    <location>
        <begin position="76"/>
        <end position="104"/>
    </location>
</feature>
<dbReference type="InterPro" id="IPR014014">
    <property type="entry name" value="RNA_helicase_DEAD_Q_motif"/>
</dbReference>
<evidence type="ECO:0000256" key="2">
    <source>
        <dbReference type="ARBA" id="ARBA00022801"/>
    </source>
</evidence>
<dbReference type="InterPro" id="IPR044742">
    <property type="entry name" value="DEAD/DEAH_RhlB"/>
</dbReference>
<feature type="domain" description="DEAD-box RNA helicase Q" evidence="10">
    <location>
        <begin position="76"/>
        <end position="104"/>
    </location>
</feature>
<organism evidence="11 12">
    <name type="scientific">Streptomyces yangpuensis</name>
    <dbReference type="NCBI Taxonomy" id="1648182"/>
    <lineage>
        <taxon>Bacteria</taxon>
        <taxon>Bacillati</taxon>
        <taxon>Actinomycetota</taxon>
        <taxon>Actinomycetes</taxon>
        <taxon>Kitasatosporales</taxon>
        <taxon>Streptomycetaceae</taxon>
        <taxon>Streptomyces</taxon>
    </lineage>
</organism>
<dbReference type="InterPro" id="IPR011545">
    <property type="entry name" value="DEAD/DEAH_box_helicase_dom"/>
</dbReference>
<dbReference type="RefSeq" id="WP_257856206.1">
    <property type="nucleotide sequence ID" value="NZ_CP102514.1"/>
</dbReference>
<dbReference type="InterPro" id="IPR050079">
    <property type="entry name" value="DEAD_box_RNA_helicase"/>
</dbReference>
<evidence type="ECO:0000256" key="4">
    <source>
        <dbReference type="ARBA" id="ARBA00022840"/>
    </source>
</evidence>
<keyword evidence="2" id="KW-0378">Hydrolase</keyword>
<comment type="similarity">
    <text evidence="5">Belongs to the DEAD box helicase family.</text>
</comment>
<name>A0ABY5PXU8_9ACTN</name>
<dbReference type="GO" id="GO:0004386">
    <property type="term" value="F:helicase activity"/>
    <property type="evidence" value="ECO:0007669"/>
    <property type="project" value="UniProtKB-KW"/>
</dbReference>
<feature type="region of interest" description="Disordered" evidence="7">
    <location>
        <begin position="22"/>
        <end position="53"/>
    </location>
</feature>
<dbReference type="PROSITE" id="PS51192">
    <property type="entry name" value="HELICASE_ATP_BIND_1"/>
    <property type="match status" value="1"/>
</dbReference>
<feature type="compositionally biased region" description="Basic residues" evidence="7">
    <location>
        <begin position="476"/>
        <end position="486"/>
    </location>
</feature>
<dbReference type="PANTHER" id="PTHR47959">
    <property type="entry name" value="ATP-DEPENDENT RNA HELICASE RHLE-RELATED"/>
    <property type="match status" value="1"/>
</dbReference>
<evidence type="ECO:0000256" key="5">
    <source>
        <dbReference type="ARBA" id="ARBA00038437"/>
    </source>
</evidence>
<evidence type="ECO:0000256" key="6">
    <source>
        <dbReference type="PROSITE-ProRule" id="PRU00552"/>
    </source>
</evidence>
<reference evidence="11" key="1">
    <citation type="submission" date="2022-08" db="EMBL/GenBank/DDBJ databases">
        <authorList>
            <person name="Tian L."/>
        </authorList>
    </citation>
    <scope>NUCLEOTIDE SEQUENCE</scope>
    <source>
        <strain evidence="11">CM253</strain>
    </source>
</reference>
<protein>
    <submittedName>
        <fullName evidence="11">DEAD/DEAH box helicase</fullName>
    </submittedName>
</protein>
<dbReference type="CDD" id="cd18787">
    <property type="entry name" value="SF2_C_DEAD"/>
    <property type="match status" value="1"/>
</dbReference>
<proteinExistence type="inferred from homology"/>
<evidence type="ECO:0000313" key="12">
    <source>
        <dbReference type="Proteomes" id="UP001057738"/>
    </source>
</evidence>
<gene>
    <name evidence="11" type="ORF">NRK68_17880</name>
</gene>